<dbReference type="Pfam" id="PF02627">
    <property type="entry name" value="CMD"/>
    <property type="match status" value="1"/>
</dbReference>
<evidence type="ECO:0000259" key="1">
    <source>
        <dbReference type="Pfam" id="PF02627"/>
    </source>
</evidence>
<dbReference type="SUPFAM" id="SSF69118">
    <property type="entry name" value="AhpD-like"/>
    <property type="match status" value="1"/>
</dbReference>
<reference evidence="2 3" key="1">
    <citation type="submission" date="2022-12" db="EMBL/GenBank/DDBJ databases">
        <title>Dasania phycosphaerae sp. nov., isolated from particulate material of the south coast of Korea.</title>
        <authorList>
            <person name="Jiang Y."/>
        </authorList>
    </citation>
    <scope>NUCLEOTIDE SEQUENCE [LARGE SCALE GENOMIC DNA]</scope>
    <source>
        <strain evidence="2 3">GY-19</strain>
    </source>
</reference>
<dbReference type="EMBL" id="JAPTGG010000003">
    <property type="protein sequence ID" value="MCZ0864435.1"/>
    <property type="molecule type" value="Genomic_DNA"/>
</dbReference>
<name>A0A9J6RIZ5_9GAMM</name>
<accession>A0A9J6RIZ5</accession>
<dbReference type="Proteomes" id="UP001069090">
    <property type="component" value="Unassembled WGS sequence"/>
</dbReference>
<proteinExistence type="predicted"/>
<dbReference type="AlphaFoldDB" id="A0A9J6RIZ5"/>
<protein>
    <submittedName>
        <fullName evidence="2">Carboxymuconolactone decarboxylase family protein</fullName>
    </submittedName>
</protein>
<dbReference type="InterPro" id="IPR029032">
    <property type="entry name" value="AhpD-like"/>
</dbReference>
<dbReference type="PANTHER" id="PTHR34846">
    <property type="entry name" value="4-CARBOXYMUCONOLACTONE DECARBOXYLASE FAMILY PROTEIN (AFU_ORTHOLOGUE AFUA_6G11590)"/>
    <property type="match status" value="1"/>
</dbReference>
<evidence type="ECO:0000313" key="3">
    <source>
        <dbReference type="Proteomes" id="UP001069090"/>
    </source>
</evidence>
<dbReference type="GO" id="GO:0051920">
    <property type="term" value="F:peroxiredoxin activity"/>
    <property type="evidence" value="ECO:0007669"/>
    <property type="project" value="InterPro"/>
</dbReference>
<dbReference type="NCBIfam" id="TIGR00778">
    <property type="entry name" value="ahpD_dom"/>
    <property type="match status" value="1"/>
</dbReference>
<dbReference type="Gene3D" id="1.20.1290.10">
    <property type="entry name" value="AhpD-like"/>
    <property type="match status" value="1"/>
</dbReference>
<organism evidence="2 3">
    <name type="scientific">Dasania phycosphaerae</name>
    <dbReference type="NCBI Taxonomy" id="2950436"/>
    <lineage>
        <taxon>Bacteria</taxon>
        <taxon>Pseudomonadati</taxon>
        <taxon>Pseudomonadota</taxon>
        <taxon>Gammaproteobacteria</taxon>
        <taxon>Cellvibrionales</taxon>
        <taxon>Spongiibacteraceae</taxon>
        <taxon>Dasania</taxon>
    </lineage>
</organism>
<dbReference type="InterPro" id="IPR004675">
    <property type="entry name" value="AhpD_core"/>
</dbReference>
<feature type="domain" description="Carboxymuconolactone decarboxylase-like" evidence="1">
    <location>
        <begin position="12"/>
        <end position="96"/>
    </location>
</feature>
<keyword evidence="3" id="KW-1185">Reference proteome</keyword>
<dbReference type="RefSeq" id="WP_258330591.1">
    <property type="nucleotide sequence ID" value="NZ_JAPTGG010000003.1"/>
</dbReference>
<dbReference type="InterPro" id="IPR003779">
    <property type="entry name" value="CMD-like"/>
</dbReference>
<sequence length="162" mass="18133">MSVRLNYYQVAPAAMASLFAVERYLNAQSQGLTKTLLELVKIRVSQLNGCAYCLDMHSKDSRALGESEQRLYTLSAWRVAPFYTPAERAALAWAEALTQLPQHENCAELLSELRGYLDDKAIVDLSLAVCSINTWNRFTHAFGADVGSYQPGQFQHLLSENQ</sequence>
<evidence type="ECO:0000313" key="2">
    <source>
        <dbReference type="EMBL" id="MCZ0864435.1"/>
    </source>
</evidence>
<gene>
    <name evidence="2" type="ORF">O0V09_04450</name>
</gene>
<comment type="caution">
    <text evidence="2">The sequence shown here is derived from an EMBL/GenBank/DDBJ whole genome shotgun (WGS) entry which is preliminary data.</text>
</comment>
<dbReference type="PANTHER" id="PTHR34846:SF10">
    <property type="entry name" value="CYTOPLASMIC PROTEIN"/>
    <property type="match status" value="1"/>
</dbReference>